<dbReference type="RefSeq" id="WP_074427993.1">
    <property type="nucleotide sequence ID" value="NZ_BJEG01000001.1"/>
</dbReference>
<dbReference type="Gene3D" id="1.10.357.10">
    <property type="entry name" value="Tetracycline Repressor, domain 2"/>
    <property type="match status" value="1"/>
</dbReference>
<evidence type="ECO:0000256" key="2">
    <source>
        <dbReference type="PROSITE-ProRule" id="PRU00335"/>
    </source>
</evidence>
<keyword evidence="1 2" id="KW-0238">DNA-binding</keyword>
<evidence type="ECO:0000313" key="6">
    <source>
        <dbReference type="EMBL" id="SCC10832.1"/>
    </source>
</evidence>
<dbReference type="InterPro" id="IPR001647">
    <property type="entry name" value="HTH_TetR"/>
</dbReference>
<dbReference type="Proteomes" id="UP000182448">
    <property type="component" value="Unassembled WGS sequence"/>
</dbReference>
<evidence type="ECO:0000256" key="1">
    <source>
        <dbReference type="ARBA" id="ARBA00023125"/>
    </source>
</evidence>
<dbReference type="InterPro" id="IPR009057">
    <property type="entry name" value="Homeodomain-like_sf"/>
</dbReference>
<name>A0A4Y4G800_WEIHE</name>
<dbReference type="GO" id="GO:0003677">
    <property type="term" value="F:DNA binding"/>
    <property type="evidence" value="ECO:0007669"/>
    <property type="project" value="UniProtKB-UniRule"/>
</dbReference>
<keyword evidence="3" id="KW-0472">Membrane</keyword>
<evidence type="ECO:0000313" key="8">
    <source>
        <dbReference type="Proteomes" id="UP000585749"/>
    </source>
</evidence>
<dbReference type="AlphaFoldDB" id="A0A4Y4G800"/>
<dbReference type="Pfam" id="PF14278">
    <property type="entry name" value="TetR_C_8"/>
    <property type="match status" value="1"/>
</dbReference>
<organism evidence="5 8">
    <name type="scientific">Weissella hellenica</name>
    <dbReference type="NCBI Taxonomy" id="46256"/>
    <lineage>
        <taxon>Bacteria</taxon>
        <taxon>Bacillati</taxon>
        <taxon>Bacillota</taxon>
        <taxon>Bacilli</taxon>
        <taxon>Lactobacillales</taxon>
        <taxon>Lactobacillaceae</taxon>
        <taxon>Weissella</taxon>
    </lineage>
</organism>
<gene>
    <name evidence="6" type="ORF">GA0061075_1175</name>
    <name evidence="5" type="ORF">HF960_01045</name>
</gene>
<dbReference type="Proteomes" id="UP000585749">
    <property type="component" value="Unassembled WGS sequence"/>
</dbReference>
<keyword evidence="3" id="KW-1133">Transmembrane helix</keyword>
<sequence length="178" mass="20763">MNHSQQENLRVKNQIVSGLFKLLKVKSFSSIKITELIKASNVARASYYRNFDTIEDILVFYFQQIQLNRRYPLKENPFLNEQNNLPGVQESFEIIYSEKERIALLLQNGLSDYFYQLLSDQIINQVGDMPANSIERYRLYVIVGIIFSIISEWITSGTQESPKQMAELTIHYLNNSIL</sequence>
<reference evidence="5 8" key="2">
    <citation type="submission" date="2020-04" db="EMBL/GenBank/DDBJ databases">
        <title>MicrobeNet Type strains.</title>
        <authorList>
            <person name="Nicholson A.C."/>
        </authorList>
    </citation>
    <scope>NUCLEOTIDE SEQUENCE [LARGE SCALE GENOMIC DNA]</scope>
    <source>
        <strain evidence="5 8">CCUG 33494</strain>
    </source>
</reference>
<feature type="domain" description="HTH tetR-type" evidence="4">
    <location>
        <begin position="9"/>
        <end position="69"/>
    </location>
</feature>
<feature type="DNA-binding region" description="H-T-H motif" evidence="2">
    <location>
        <begin position="32"/>
        <end position="51"/>
    </location>
</feature>
<dbReference type="EMBL" id="JAAXPM010000001">
    <property type="protein sequence ID" value="NKY66293.1"/>
    <property type="molecule type" value="Genomic_DNA"/>
</dbReference>
<dbReference type="EMBL" id="FMAW01000017">
    <property type="protein sequence ID" value="SCC10832.1"/>
    <property type="molecule type" value="Genomic_DNA"/>
</dbReference>
<evidence type="ECO:0000259" key="4">
    <source>
        <dbReference type="PROSITE" id="PS50977"/>
    </source>
</evidence>
<evidence type="ECO:0000313" key="7">
    <source>
        <dbReference type="Proteomes" id="UP000182448"/>
    </source>
</evidence>
<comment type="caution">
    <text evidence="5">The sequence shown here is derived from an EMBL/GenBank/DDBJ whole genome shotgun (WGS) entry which is preliminary data.</text>
</comment>
<proteinExistence type="predicted"/>
<protein>
    <submittedName>
        <fullName evidence="5">TetR/AcrR family transcriptional regulator</fullName>
    </submittedName>
    <submittedName>
        <fullName evidence="6">Transcriptional regulator, TetR family</fullName>
    </submittedName>
</protein>
<reference evidence="6 7" key="1">
    <citation type="submission" date="2016-08" db="EMBL/GenBank/DDBJ databases">
        <authorList>
            <person name="Varghese N."/>
            <person name="Submissions Spin"/>
        </authorList>
    </citation>
    <scope>NUCLEOTIDE SEQUENCE [LARGE SCALE GENOMIC DNA]</scope>
    <source>
        <strain evidence="6 7">R-53116</strain>
    </source>
</reference>
<keyword evidence="7" id="KW-1185">Reference proteome</keyword>
<dbReference type="PROSITE" id="PS50977">
    <property type="entry name" value="HTH_TETR_2"/>
    <property type="match status" value="1"/>
</dbReference>
<keyword evidence="3" id="KW-0812">Transmembrane</keyword>
<dbReference type="OrthoDB" id="9810250at2"/>
<dbReference type="InterPro" id="IPR039532">
    <property type="entry name" value="TetR_C_Firmicutes"/>
</dbReference>
<evidence type="ECO:0000313" key="5">
    <source>
        <dbReference type="EMBL" id="NKY66293.1"/>
    </source>
</evidence>
<dbReference type="SUPFAM" id="SSF46689">
    <property type="entry name" value="Homeodomain-like"/>
    <property type="match status" value="1"/>
</dbReference>
<feature type="transmembrane region" description="Helical" evidence="3">
    <location>
        <begin position="137"/>
        <end position="155"/>
    </location>
</feature>
<accession>A0A4Y4G800</accession>
<evidence type="ECO:0000256" key="3">
    <source>
        <dbReference type="SAM" id="Phobius"/>
    </source>
</evidence>